<evidence type="ECO:0000259" key="6">
    <source>
        <dbReference type="PROSITE" id="PS51387"/>
    </source>
</evidence>
<dbReference type="GO" id="GO:0071949">
    <property type="term" value="F:FAD binding"/>
    <property type="evidence" value="ECO:0007669"/>
    <property type="project" value="InterPro"/>
</dbReference>
<comment type="similarity">
    <text evidence="2">Belongs to the oxygen-dependent FAD-linked oxidoreductase family.</text>
</comment>
<dbReference type="SUPFAM" id="SSF56176">
    <property type="entry name" value="FAD-binding/transporter-associated domain-like"/>
    <property type="match status" value="1"/>
</dbReference>
<keyword evidence="3" id="KW-0285">Flavoprotein</keyword>
<dbReference type="InterPro" id="IPR050416">
    <property type="entry name" value="FAD-linked_Oxidoreductase"/>
</dbReference>
<dbReference type="InterPro" id="IPR012951">
    <property type="entry name" value="BBE"/>
</dbReference>
<dbReference type="InterPro" id="IPR036318">
    <property type="entry name" value="FAD-bd_PCMH-like_sf"/>
</dbReference>
<keyword evidence="5 7" id="KW-0560">Oxidoreductase</keyword>
<dbReference type="Pfam" id="PF01565">
    <property type="entry name" value="FAD_binding_4"/>
    <property type="match status" value="1"/>
</dbReference>
<accession>A0A1W2TG64</accession>
<protein>
    <submittedName>
        <fullName evidence="7">Putative isoamyl alcohol oxidase</fullName>
        <ecNumber evidence="7">1.3.1.98</ecNumber>
    </submittedName>
</protein>
<dbReference type="GO" id="GO:0008762">
    <property type="term" value="F:UDP-N-acetylmuramate dehydrogenase activity"/>
    <property type="evidence" value="ECO:0007669"/>
    <property type="project" value="UniProtKB-EC"/>
</dbReference>
<keyword evidence="4" id="KW-0274">FAD</keyword>
<evidence type="ECO:0000256" key="4">
    <source>
        <dbReference type="ARBA" id="ARBA00022827"/>
    </source>
</evidence>
<dbReference type="InterPro" id="IPR016166">
    <property type="entry name" value="FAD-bd_PCMH"/>
</dbReference>
<dbReference type="PROSITE" id="PS00862">
    <property type="entry name" value="OX2_COVAL_FAD"/>
    <property type="match status" value="1"/>
</dbReference>
<dbReference type="PANTHER" id="PTHR42973:SF39">
    <property type="entry name" value="FAD-BINDING PCMH-TYPE DOMAIN-CONTAINING PROTEIN"/>
    <property type="match status" value="1"/>
</dbReference>
<gene>
    <name evidence="7" type="ORF">SAMD00023353_2500630</name>
</gene>
<evidence type="ECO:0000313" key="8">
    <source>
        <dbReference type="Proteomes" id="UP000054516"/>
    </source>
</evidence>
<dbReference type="Pfam" id="PF08031">
    <property type="entry name" value="BBE"/>
    <property type="match status" value="1"/>
</dbReference>
<dbReference type="InterPro" id="IPR006094">
    <property type="entry name" value="Oxid_FAD_bind_N"/>
</dbReference>
<dbReference type="InterPro" id="IPR016169">
    <property type="entry name" value="FAD-bd_PCMH_sub2"/>
</dbReference>
<proteinExistence type="inferred from homology"/>
<reference evidence="7" key="1">
    <citation type="submission" date="2016-03" db="EMBL/GenBank/DDBJ databases">
        <title>Draft genome sequence of Rosellinia necatrix.</title>
        <authorList>
            <person name="Kanematsu S."/>
        </authorList>
    </citation>
    <scope>NUCLEOTIDE SEQUENCE [LARGE SCALE GENOMIC DNA]</scope>
    <source>
        <strain evidence="7">W97</strain>
    </source>
</reference>
<organism evidence="7">
    <name type="scientific">Rosellinia necatrix</name>
    <name type="common">White root-rot fungus</name>
    <dbReference type="NCBI Taxonomy" id="77044"/>
    <lineage>
        <taxon>Eukaryota</taxon>
        <taxon>Fungi</taxon>
        <taxon>Dikarya</taxon>
        <taxon>Ascomycota</taxon>
        <taxon>Pezizomycotina</taxon>
        <taxon>Sordariomycetes</taxon>
        <taxon>Xylariomycetidae</taxon>
        <taxon>Xylariales</taxon>
        <taxon>Xylariaceae</taxon>
        <taxon>Rosellinia</taxon>
    </lineage>
</organism>
<dbReference type="PROSITE" id="PS51387">
    <property type="entry name" value="FAD_PCMH"/>
    <property type="match status" value="1"/>
</dbReference>
<dbReference type="EC" id="1.3.1.98" evidence="7"/>
<dbReference type="Gene3D" id="3.30.465.10">
    <property type="match status" value="2"/>
</dbReference>
<evidence type="ECO:0000256" key="5">
    <source>
        <dbReference type="ARBA" id="ARBA00023002"/>
    </source>
</evidence>
<dbReference type="STRING" id="77044.A0A1W2TG64"/>
<comment type="cofactor">
    <cofactor evidence="1">
        <name>FAD</name>
        <dbReference type="ChEBI" id="CHEBI:57692"/>
    </cofactor>
</comment>
<dbReference type="OrthoDB" id="9983560at2759"/>
<evidence type="ECO:0000256" key="1">
    <source>
        <dbReference type="ARBA" id="ARBA00001974"/>
    </source>
</evidence>
<dbReference type="AlphaFoldDB" id="A0A1W2TG64"/>
<dbReference type="InterPro" id="IPR006093">
    <property type="entry name" value="Oxy_OxRdtase_FAD_BS"/>
</dbReference>
<name>A0A1W2TG64_ROSNE</name>
<evidence type="ECO:0000256" key="2">
    <source>
        <dbReference type="ARBA" id="ARBA00005466"/>
    </source>
</evidence>
<feature type="domain" description="FAD-binding PCMH-type" evidence="6">
    <location>
        <begin position="146"/>
        <end position="332"/>
    </location>
</feature>
<keyword evidence="8" id="KW-1185">Reference proteome</keyword>
<sequence>MFRLEWLVRNVPKSLARTGDHTGFVATRMALALFTPLVALAWLPWAAATPCSACKCTPSMNCWPTAQQWTDFNTSVSGKLIRTAPVMLPCYGGPDYDSETCQQLDSTLWWDPKWQAQQPVGYDYPLNEECPPPGTFGNVSAAHCQLGNSPMYAINATTEEDIVKGIQFAKKQNLRVVIKSSGHDFLQRSKGFYGLSIWLYNFRDGYQFHDNNPVQKDCPASTWDKSTLTITGAYAWSDVYPTSWEKKTIVVGGNQNGPCSTGGWTQGGGHSPVTRDFGMGGDQVLSARIVLASGEIVTASPCENPDLFFAVRGGGPGTYGVVTSITVKTYPTTNVNLFYVVLGSQGDDTVPQFLDAISTMYTSLPGLSKLGFGGYGYWVAHSASGLGGHHFQNVWYQAFTITGKTTEEAQGLFQSFEDKITAFNTSSQGIQVNITKTAYATYGDYFQAKVGTNALVGGVSALSSHFLDSNGLAGNSTRLRLALDTISGEPGKPVYHTLVHHGLEATDGLQVKDSAVNPSWYNSILLDIFERDVVNTVVADNTEPFAYIRDTVYPVYKGLSPSVGTYMNEADWGNPNWQNDFYDIHWDRLSEVKSKYDPTGLFYCITCVGSESWEVKDDGSLCKKA</sequence>
<dbReference type="PANTHER" id="PTHR42973">
    <property type="entry name" value="BINDING OXIDOREDUCTASE, PUTATIVE (AFU_ORTHOLOGUE AFUA_1G17690)-RELATED"/>
    <property type="match status" value="1"/>
</dbReference>
<evidence type="ECO:0000313" key="7">
    <source>
        <dbReference type="EMBL" id="GAP87073.1"/>
    </source>
</evidence>
<dbReference type="Proteomes" id="UP000054516">
    <property type="component" value="Unassembled WGS sequence"/>
</dbReference>
<evidence type="ECO:0000256" key="3">
    <source>
        <dbReference type="ARBA" id="ARBA00022630"/>
    </source>
</evidence>
<dbReference type="EMBL" id="DF977470">
    <property type="protein sequence ID" value="GAP87073.1"/>
    <property type="molecule type" value="Genomic_DNA"/>
</dbReference>
<dbReference type="OMA" id="NEADWGN"/>